<reference evidence="2" key="1">
    <citation type="submission" date="2020-12" db="EMBL/GenBank/DDBJ databases">
        <authorList>
            <person name="Huq M.A."/>
        </authorList>
    </citation>
    <scope>NUCLEOTIDE SEQUENCE</scope>
    <source>
        <strain evidence="2">MAHUQ-46</strain>
    </source>
</reference>
<feature type="transmembrane region" description="Helical" evidence="1">
    <location>
        <begin position="7"/>
        <end position="28"/>
    </location>
</feature>
<protein>
    <submittedName>
        <fullName evidence="2">Uncharacterized protein</fullName>
    </submittedName>
</protein>
<comment type="caution">
    <text evidence="2">The sequence shown here is derived from an EMBL/GenBank/DDBJ whole genome shotgun (WGS) entry which is preliminary data.</text>
</comment>
<dbReference type="EMBL" id="JAELUP010000010">
    <property type="protein sequence ID" value="MBJ6360559.1"/>
    <property type="molecule type" value="Genomic_DNA"/>
</dbReference>
<gene>
    <name evidence="2" type="ORF">JFN88_04365</name>
</gene>
<dbReference type="Proteomes" id="UP000640274">
    <property type="component" value="Unassembled WGS sequence"/>
</dbReference>
<dbReference type="AlphaFoldDB" id="A0A934J2T5"/>
<keyword evidence="1" id="KW-0812">Transmembrane</keyword>
<name>A0A934J2T5_9BACL</name>
<keyword evidence="1" id="KW-1133">Transmembrane helix</keyword>
<dbReference type="RefSeq" id="WP_199018111.1">
    <property type="nucleotide sequence ID" value="NZ_JAELUP010000010.1"/>
</dbReference>
<proteinExistence type="predicted"/>
<evidence type="ECO:0000313" key="3">
    <source>
        <dbReference type="Proteomes" id="UP000640274"/>
    </source>
</evidence>
<accession>A0A934J2T5</accession>
<evidence type="ECO:0000256" key="1">
    <source>
        <dbReference type="SAM" id="Phobius"/>
    </source>
</evidence>
<evidence type="ECO:0000313" key="2">
    <source>
        <dbReference type="EMBL" id="MBJ6360559.1"/>
    </source>
</evidence>
<organism evidence="2 3">
    <name type="scientific">Paenibacillus roseus</name>
    <dbReference type="NCBI Taxonomy" id="2798579"/>
    <lineage>
        <taxon>Bacteria</taxon>
        <taxon>Bacillati</taxon>
        <taxon>Bacillota</taxon>
        <taxon>Bacilli</taxon>
        <taxon>Bacillales</taxon>
        <taxon>Paenibacillaceae</taxon>
        <taxon>Paenibacillus</taxon>
    </lineage>
</organism>
<keyword evidence="3" id="KW-1185">Reference proteome</keyword>
<keyword evidence="1" id="KW-0472">Membrane</keyword>
<sequence length="171" mass="19889">MLKTKKNIYILILVFLILFISFIVYRLFFSHGDILLSVEKGSNLKFDHENVKDIDLDKTSQILLTSKSDHSEFYFLIVNDHKLAQIITFGMDEESPLEWNYIKNISDKANLLVGKINPHYSGNIEIDGVHNDEIKKITFKEHVFFYVNKPLNLPIKIKMSDSKGKTVYSNF</sequence>